<dbReference type="PROSITE" id="PS50011">
    <property type="entry name" value="PROTEIN_KINASE_DOM"/>
    <property type="match status" value="1"/>
</dbReference>
<sequence>MLAEAKYYQDFERKDYISKGDKGLATVHFKSQGPPGFPKIAVLKEFTTIKETYLNEAILLKDMSDIHRNIVKHYYSTEIDGKFRIFMEHCECGTVARIMNERKKISQPWTDWELINHFITIAEIIKFLHDNGKAHRDMKPDNIFVKEKEVLKLGDFGESNEVKLGPNKNTATGTLIYMSPPYQKLWNRLIPDSDGKKRTPIPLTKQEEVWSVGKTFYEMAILEVGVSFPNKENEYMEIVENDMQRRPQKLVQLLKRMLRINYTDRPTIAQVLEELIDIKEETTEAFSNYATLLVTEGNPFEIRDVYGTSSQNDPNQGFGGPDSINRYLQSQANTEEQCKRDSNIIYNPYTRSIYENEQLANRSTIDNNDDYFIHDCGLMIHRIELESYIATCLKMNFEFLQIKCSNCFEPFPIGIINRSKLHLCFF</sequence>
<dbReference type="GO" id="GO:0005634">
    <property type="term" value="C:nucleus"/>
    <property type="evidence" value="ECO:0007669"/>
    <property type="project" value="TreeGrafter"/>
</dbReference>
<proteinExistence type="predicted"/>
<evidence type="ECO:0000313" key="3">
    <source>
        <dbReference type="Proteomes" id="UP001162131"/>
    </source>
</evidence>
<dbReference type="InterPro" id="IPR011009">
    <property type="entry name" value="Kinase-like_dom_sf"/>
</dbReference>
<name>A0AAU9J7C8_9CILI</name>
<dbReference type="InterPro" id="IPR000719">
    <property type="entry name" value="Prot_kinase_dom"/>
</dbReference>
<feature type="domain" description="Protein kinase" evidence="1">
    <location>
        <begin position="11"/>
        <end position="286"/>
    </location>
</feature>
<protein>
    <recommendedName>
        <fullName evidence="1">Protein kinase domain-containing protein</fullName>
    </recommendedName>
</protein>
<reference evidence="2" key="1">
    <citation type="submission" date="2021-09" db="EMBL/GenBank/DDBJ databases">
        <authorList>
            <consortium name="AG Swart"/>
            <person name="Singh M."/>
            <person name="Singh A."/>
            <person name="Seah K."/>
            <person name="Emmerich C."/>
        </authorList>
    </citation>
    <scope>NUCLEOTIDE SEQUENCE</scope>
    <source>
        <strain evidence="2">ATCC30299</strain>
    </source>
</reference>
<dbReference type="EMBL" id="CAJZBQ010000029">
    <property type="protein sequence ID" value="CAG9321834.1"/>
    <property type="molecule type" value="Genomic_DNA"/>
</dbReference>
<dbReference type="Proteomes" id="UP001162131">
    <property type="component" value="Unassembled WGS sequence"/>
</dbReference>
<dbReference type="GO" id="GO:0004674">
    <property type="term" value="F:protein serine/threonine kinase activity"/>
    <property type="evidence" value="ECO:0007669"/>
    <property type="project" value="TreeGrafter"/>
</dbReference>
<organism evidence="2 3">
    <name type="scientific">Blepharisma stoltei</name>
    <dbReference type="NCBI Taxonomy" id="1481888"/>
    <lineage>
        <taxon>Eukaryota</taxon>
        <taxon>Sar</taxon>
        <taxon>Alveolata</taxon>
        <taxon>Ciliophora</taxon>
        <taxon>Postciliodesmatophora</taxon>
        <taxon>Heterotrichea</taxon>
        <taxon>Heterotrichida</taxon>
        <taxon>Blepharismidae</taxon>
        <taxon>Blepharisma</taxon>
    </lineage>
</organism>
<dbReference type="PANTHER" id="PTHR44167">
    <property type="entry name" value="OVARIAN-SPECIFIC SERINE/THREONINE-PROTEIN KINASE LOK-RELATED"/>
    <property type="match status" value="1"/>
</dbReference>
<dbReference type="Pfam" id="PF00069">
    <property type="entry name" value="Pkinase"/>
    <property type="match status" value="1"/>
</dbReference>
<accession>A0AAU9J7C8</accession>
<dbReference type="GO" id="GO:0044773">
    <property type="term" value="P:mitotic DNA damage checkpoint signaling"/>
    <property type="evidence" value="ECO:0007669"/>
    <property type="project" value="TreeGrafter"/>
</dbReference>
<dbReference type="SMART" id="SM00220">
    <property type="entry name" value="S_TKc"/>
    <property type="match status" value="1"/>
</dbReference>
<dbReference type="GO" id="GO:0005737">
    <property type="term" value="C:cytoplasm"/>
    <property type="evidence" value="ECO:0007669"/>
    <property type="project" value="TreeGrafter"/>
</dbReference>
<dbReference type="GO" id="GO:0005524">
    <property type="term" value="F:ATP binding"/>
    <property type="evidence" value="ECO:0007669"/>
    <property type="project" value="InterPro"/>
</dbReference>
<evidence type="ECO:0000259" key="1">
    <source>
        <dbReference type="PROSITE" id="PS50011"/>
    </source>
</evidence>
<dbReference type="AlphaFoldDB" id="A0AAU9J7C8"/>
<comment type="caution">
    <text evidence="2">The sequence shown here is derived from an EMBL/GenBank/DDBJ whole genome shotgun (WGS) entry which is preliminary data.</text>
</comment>
<gene>
    <name evidence="2" type="ORF">BSTOLATCC_MIC29741</name>
</gene>
<keyword evidence="3" id="KW-1185">Reference proteome</keyword>
<dbReference type="Gene3D" id="1.10.510.10">
    <property type="entry name" value="Transferase(Phosphotransferase) domain 1"/>
    <property type="match status" value="1"/>
</dbReference>
<evidence type="ECO:0000313" key="2">
    <source>
        <dbReference type="EMBL" id="CAG9321834.1"/>
    </source>
</evidence>
<dbReference type="SUPFAM" id="SSF56112">
    <property type="entry name" value="Protein kinase-like (PK-like)"/>
    <property type="match status" value="1"/>
</dbReference>
<dbReference type="PANTHER" id="PTHR44167:SF24">
    <property type="entry name" value="SERINE_THREONINE-PROTEIN KINASE CHK2"/>
    <property type="match status" value="1"/>
</dbReference>